<dbReference type="PANTHER" id="PTHR10182:SF3">
    <property type="entry name" value="PROTEIN MO25"/>
    <property type="match status" value="1"/>
</dbReference>
<dbReference type="InterPro" id="IPR013878">
    <property type="entry name" value="Mo25"/>
</dbReference>
<dbReference type="Pfam" id="PF08569">
    <property type="entry name" value="Mo25"/>
    <property type="match status" value="2"/>
</dbReference>
<evidence type="ECO:0000313" key="2">
    <source>
        <dbReference type="EMBL" id="KAL3759975.1"/>
    </source>
</evidence>
<dbReference type="PANTHER" id="PTHR10182">
    <property type="entry name" value="CALCIUM-BINDING PROTEIN 39-RELATED"/>
    <property type="match status" value="1"/>
</dbReference>
<dbReference type="EMBL" id="JALLBG020000195">
    <property type="protein sequence ID" value="KAL3759975.1"/>
    <property type="molecule type" value="Genomic_DNA"/>
</dbReference>
<accession>A0ABD3MHG0</accession>
<protein>
    <submittedName>
        <fullName evidence="2">Uncharacterized protein</fullName>
    </submittedName>
</protein>
<dbReference type="AlphaFoldDB" id="A0ABD3MHG0"/>
<keyword evidence="3" id="KW-1185">Reference proteome</keyword>
<sequence>MRENQAFGWLKNAIKGGVGAGSSHHVTIVGSPSNAASISACSDPAMLVRGVSQDFNAVLIASSLGSSSTAATATVFSFEDTEGSSTSAADILGSATVLPSSSPTNDNLDDLTARLDRIKSLLYEERSYSSNVVMESGYTNLNWVPSVAIGVFKSFTLSTATESSIHHQELFPSLLHNLPILPFEARKSVSAIFNYLLVCGLDGIDAQQYASVSSAFANYVLNRADTIIGQLVRAHDIASEIDGHVDITLLCGSMLRSSLRHASIYSWILSNGKCESIVFPFLDRHVHNPNFDVSSDALETVRVMFTGIATAPGAAGNMGDDASEEYKKTMEDIACDFLNRRYVDVIDERINKKCLLATANYMTRRLTLQLLSTILLNRANYKVMMMYISSSKNLVTILCLLRDPSPHITLDAFQVFKIFVANPNKPPGVVKILFDNKVKLVTYLEGLHKERESTDGQYKDEKQLVISTLESLQIE</sequence>
<proteinExistence type="inferred from homology"/>
<name>A0ABD3MHG0_9STRA</name>
<evidence type="ECO:0000313" key="3">
    <source>
        <dbReference type="Proteomes" id="UP001530293"/>
    </source>
</evidence>
<gene>
    <name evidence="2" type="ORF">ACHAWU_000598</name>
</gene>
<comment type="similarity">
    <text evidence="1">Belongs to the Mo25 family.</text>
</comment>
<dbReference type="InterPro" id="IPR016024">
    <property type="entry name" value="ARM-type_fold"/>
</dbReference>
<reference evidence="2 3" key="1">
    <citation type="submission" date="2024-10" db="EMBL/GenBank/DDBJ databases">
        <title>Updated reference genomes for cyclostephanoid diatoms.</title>
        <authorList>
            <person name="Roberts W.R."/>
            <person name="Alverson A.J."/>
        </authorList>
    </citation>
    <scope>NUCLEOTIDE SEQUENCE [LARGE SCALE GENOMIC DNA]</scope>
    <source>
        <strain evidence="2 3">AJA232-27</strain>
    </source>
</reference>
<organism evidence="2 3">
    <name type="scientific">Discostella pseudostelligera</name>
    <dbReference type="NCBI Taxonomy" id="259834"/>
    <lineage>
        <taxon>Eukaryota</taxon>
        <taxon>Sar</taxon>
        <taxon>Stramenopiles</taxon>
        <taxon>Ochrophyta</taxon>
        <taxon>Bacillariophyta</taxon>
        <taxon>Coscinodiscophyceae</taxon>
        <taxon>Thalassiosirophycidae</taxon>
        <taxon>Stephanodiscales</taxon>
        <taxon>Stephanodiscaceae</taxon>
        <taxon>Discostella</taxon>
    </lineage>
</organism>
<dbReference type="Proteomes" id="UP001530293">
    <property type="component" value="Unassembled WGS sequence"/>
</dbReference>
<dbReference type="SUPFAM" id="SSF48371">
    <property type="entry name" value="ARM repeat"/>
    <property type="match status" value="2"/>
</dbReference>
<comment type="caution">
    <text evidence="2">The sequence shown here is derived from an EMBL/GenBank/DDBJ whole genome shotgun (WGS) entry which is preliminary data.</text>
</comment>
<evidence type="ECO:0000256" key="1">
    <source>
        <dbReference type="ARBA" id="ARBA00011012"/>
    </source>
</evidence>
<dbReference type="InterPro" id="IPR011989">
    <property type="entry name" value="ARM-like"/>
</dbReference>
<dbReference type="Gene3D" id="1.25.10.10">
    <property type="entry name" value="Leucine-rich Repeat Variant"/>
    <property type="match status" value="1"/>
</dbReference>